<dbReference type="Pfam" id="PF04055">
    <property type="entry name" value="Radical_SAM"/>
    <property type="match status" value="1"/>
</dbReference>
<dbReference type="GO" id="GO:1904047">
    <property type="term" value="F:S-adenosyl-L-methionine binding"/>
    <property type="evidence" value="ECO:0007669"/>
    <property type="project" value="UniProtKB-UniRule"/>
</dbReference>
<dbReference type="GO" id="GO:0016840">
    <property type="term" value="F:carbon-nitrogen lyase activity"/>
    <property type="evidence" value="ECO:0007669"/>
    <property type="project" value="UniProtKB-UniRule"/>
</dbReference>
<evidence type="ECO:0000256" key="5">
    <source>
        <dbReference type="ARBA" id="ARBA00023004"/>
    </source>
</evidence>
<feature type="binding site" evidence="8">
    <location>
        <position position="89"/>
    </location>
    <ligand>
        <name>S-adenosyl-L-methionine</name>
        <dbReference type="ChEBI" id="CHEBI:59789"/>
    </ligand>
</feature>
<dbReference type="PROSITE" id="PS51918">
    <property type="entry name" value="RADICAL_SAM"/>
    <property type="match status" value="1"/>
</dbReference>
<name>A0A4E0Q2I0_9EURY</name>
<dbReference type="RefSeq" id="WP_135390533.1">
    <property type="nucleotide sequence ID" value="NZ_PGGK01000019.1"/>
</dbReference>
<feature type="binding site" evidence="8">
    <location>
        <position position="31"/>
    </location>
    <ligand>
        <name>[4Fe-4S] cluster</name>
        <dbReference type="ChEBI" id="CHEBI:49883"/>
        <note>4Fe-4S-S-AdoMet</note>
    </ligand>
</feature>
<comment type="caution">
    <text evidence="10">The sequence shown here is derived from an EMBL/GenBank/DDBJ whole genome shotgun (WGS) entry which is preliminary data.</text>
</comment>
<evidence type="ECO:0000256" key="1">
    <source>
        <dbReference type="ARBA" id="ARBA00022485"/>
    </source>
</evidence>
<dbReference type="InterPro" id="IPR007197">
    <property type="entry name" value="rSAM"/>
</dbReference>
<evidence type="ECO:0000313" key="11">
    <source>
        <dbReference type="Proteomes" id="UP000297295"/>
    </source>
</evidence>
<evidence type="ECO:0000256" key="2">
    <source>
        <dbReference type="ARBA" id="ARBA00022691"/>
    </source>
</evidence>
<keyword evidence="3 8" id="KW-0479">Metal-binding</keyword>
<feature type="binding site" evidence="8">
    <location>
        <begin position="37"/>
        <end position="39"/>
    </location>
    <ligand>
        <name>S-adenosyl-L-methionine</name>
        <dbReference type="ChEBI" id="CHEBI:59789"/>
    </ligand>
</feature>
<organism evidence="10 11">
    <name type="scientific">Methanolobus halotolerans</name>
    <dbReference type="NCBI Taxonomy" id="2052935"/>
    <lineage>
        <taxon>Archaea</taxon>
        <taxon>Methanobacteriati</taxon>
        <taxon>Methanobacteriota</taxon>
        <taxon>Stenosarchaea group</taxon>
        <taxon>Methanomicrobia</taxon>
        <taxon>Methanosarcinales</taxon>
        <taxon>Methanosarcinaceae</taxon>
        <taxon>Methanolobus</taxon>
    </lineage>
</organism>
<dbReference type="GO" id="GO:0051539">
    <property type="term" value="F:4 iron, 4 sulfur cluster binding"/>
    <property type="evidence" value="ECO:0007669"/>
    <property type="project" value="UniProtKB-UniRule"/>
</dbReference>
<dbReference type="OrthoDB" id="7980at2157"/>
<protein>
    <recommendedName>
        <fullName evidence="8">7-carboxy-7-deazaguanine synthase</fullName>
        <shortName evidence="8">CDG synthase</shortName>
        <ecNumber evidence="8">4.3.99.3</ecNumber>
    </recommendedName>
    <alternativeName>
        <fullName evidence="8">Archaeosine biosynthesis protein QueE</fullName>
    </alternativeName>
</protein>
<feature type="binding site" evidence="8">
    <location>
        <position position="35"/>
    </location>
    <ligand>
        <name>[4Fe-4S] cluster</name>
        <dbReference type="ChEBI" id="CHEBI:49883"/>
        <note>4Fe-4S-S-AdoMet</note>
    </ligand>
</feature>
<evidence type="ECO:0000256" key="4">
    <source>
        <dbReference type="ARBA" id="ARBA00022842"/>
    </source>
</evidence>
<feature type="binding site" evidence="8">
    <location>
        <begin position="12"/>
        <end position="14"/>
    </location>
    <ligand>
        <name>substrate</name>
    </ligand>
</feature>
<dbReference type="HAMAP" id="MF_00917">
    <property type="entry name" value="QueE"/>
    <property type="match status" value="1"/>
</dbReference>
<dbReference type="InterPro" id="IPR013785">
    <property type="entry name" value="Aldolase_TIM"/>
</dbReference>
<feature type="binding site" evidence="8">
    <location>
        <position position="40"/>
    </location>
    <ligand>
        <name>Mg(2+)</name>
        <dbReference type="ChEBI" id="CHEBI:18420"/>
    </ligand>
</feature>
<keyword evidence="6 8" id="KW-0411">Iron-sulfur</keyword>
<feature type="domain" description="Radical SAM core" evidence="9">
    <location>
        <begin position="18"/>
        <end position="238"/>
    </location>
</feature>
<comment type="function">
    <text evidence="8">Catalyzes the complex heterocyclic radical-mediated conversion of 6-carboxy-5,6,7,8-tetrahydropterin (CPH4) to 7-carboxy-7-deazaguanine (CDG), a step common to the biosynthetic pathways of all 7-deazapurine-containing compounds.</text>
</comment>
<evidence type="ECO:0000256" key="6">
    <source>
        <dbReference type="ARBA" id="ARBA00023014"/>
    </source>
</evidence>
<keyword evidence="5 8" id="KW-0408">Iron</keyword>
<dbReference type="PANTHER" id="PTHR42836">
    <property type="entry name" value="7-CARBOXY-7-DEAZAGUANINE SYNTHASE"/>
    <property type="match status" value="1"/>
</dbReference>
<comment type="caution">
    <text evidence="8">Lacks conserved residue(s) required for the propagation of feature annotation.</text>
</comment>
<feature type="binding site" evidence="8">
    <location>
        <position position="87"/>
    </location>
    <ligand>
        <name>substrate</name>
    </ligand>
</feature>
<dbReference type="InterPro" id="IPR024924">
    <property type="entry name" value="7-CO-7-deazaguanine_synth-like"/>
</dbReference>
<dbReference type="Proteomes" id="UP000297295">
    <property type="component" value="Unassembled WGS sequence"/>
</dbReference>
<dbReference type="InterPro" id="IPR058240">
    <property type="entry name" value="rSAM_sf"/>
</dbReference>
<comment type="cofactor">
    <cofactor evidence="8">
        <name>Mg(2+)</name>
        <dbReference type="ChEBI" id="CHEBI:18420"/>
    </cofactor>
</comment>
<evidence type="ECO:0000259" key="9">
    <source>
        <dbReference type="PROSITE" id="PS51918"/>
    </source>
</evidence>
<reference evidence="10 11" key="1">
    <citation type="submission" date="2017-11" db="EMBL/GenBank/DDBJ databases">
        <title>Isolation and Characterization of Methanogenic Archaea from Saline Meromictic Lake at Siberia.</title>
        <authorList>
            <person name="Shen Y."/>
            <person name="Huang H.-H."/>
            <person name="Lai M.-C."/>
            <person name="Chen S.-C."/>
        </authorList>
    </citation>
    <scope>NUCLEOTIDE SEQUENCE [LARGE SCALE GENOMIC DNA]</scope>
    <source>
        <strain evidence="10 11">SY-01</strain>
    </source>
</reference>
<dbReference type="Gene3D" id="3.20.20.70">
    <property type="entry name" value="Aldolase class I"/>
    <property type="match status" value="1"/>
</dbReference>
<dbReference type="EC" id="4.3.99.3" evidence="8"/>
<evidence type="ECO:0000256" key="7">
    <source>
        <dbReference type="ARBA" id="ARBA00023239"/>
    </source>
</evidence>
<proteinExistence type="inferred from homology"/>
<comment type="subunit">
    <text evidence="8">Homodimer.</text>
</comment>
<comment type="cofactor">
    <cofactor evidence="8">
        <name>[4Fe-4S] cluster</name>
        <dbReference type="ChEBI" id="CHEBI:49883"/>
    </cofactor>
    <text evidence="8">Binds 1 [4Fe-4S] cluster. The cluster is coordinated with 3 cysteines and an exchangeable S-adenosyl-L-methionine.</text>
</comment>
<dbReference type="AlphaFoldDB" id="A0A4E0Q2I0"/>
<accession>A0A4E0Q2I0</accession>
<feature type="binding site" evidence="8">
    <location>
        <position position="27"/>
    </location>
    <ligand>
        <name>substrate</name>
    </ligand>
</feature>
<keyword evidence="7 8" id="KW-0456">Lyase</keyword>
<dbReference type="EMBL" id="PGGK01000019">
    <property type="protein sequence ID" value="TGC07005.1"/>
    <property type="molecule type" value="Genomic_DNA"/>
</dbReference>
<gene>
    <name evidence="8" type="primary">queE</name>
    <name evidence="10" type="ORF">CUN85_11955</name>
</gene>
<comment type="catalytic activity">
    <reaction evidence="8">
        <text>6-carboxy-5,6,7,8-tetrahydropterin + H(+) = 7-carboxy-7-carbaguanine + NH4(+)</text>
        <dbReference type="Rhea" id="RHEA:27974"/>
        <dbReference type="ChEBI" id="CHEBI:15378"/>
        <dbReference type="ChEBI" id="CHEBI:28938"/>
        <dbReference type="ChEBI" id="CHEBI:61032"/>
        <dbReference type="ChEBI" id="CHEBI:61036"/>
        <dbReference type="EC" id="4.3.99.3"/>
    </reaction>
</comment>
<keyword evidence="1 8" id="KW-0004">4Fe-4S</keyword>
<dbReference type="UniPathway" id="UPA00391"/>
<evidence type="ECO:0000313" key="10">
    <source>
        <dbReference type="EMBL" id="TGC07005.1"/>
    </source>
</evidence>
<comment type="cofactor">
    <cofactor evidence="8">
        <name>S-adenosyl-L-methionine</name>
        <dbReference type="ChEBI" id="CHEBI:59789"/>
    </cofactor>
    <text evidence="8">Binds 1 S-adenosyl-L-methionine per subunit.</text>
</comment>
<feature type="binding site" evidence="8">
    <location>
        <position position="38"/>
    </location>
    <ligand>
        <name>[4Fe-4S] cluster</name>
        <dbReference type="ChEBI" id="CHEBI:49883"/>
        <note>4Fe-4S-S-AdoMet</note>
    </ligand>
</feature>
<dbReference type="PANTHER" id="PTHR42836:SF1">
    <property type="entry name" value="7-CARBOXY-7-DEAZAGUANINE SYNTHASE"/>
    <property type="match status" value="1"/>
</dbReference>
<evidence type="ECO:0000256" key="3">
    <source>
        <dbReference type="ARBA" id="ARBA00022723"/>
    </source>
</evidence>
<dbReference type="CDD" id="cd01335">
    <property type="entry name" value="Radical_SAM"/>
    <property type="match status" value="1"/>
</dbReference>
<dbReference type="SFLD" id="SFLDS00029">
    <property type="entry name" value="Radical_SAM"/>
    <property type="match status" value="1"/>
</dbReference>
<evidence type="ECO:0000256" key="8">
    <source>
        <dbReference type="HAMAP-Rule" id="MF_00917"/>
    </source>
</evidence>
<dbReference type="GO" id="GO:0000287">
    <property type="term" value="F:magnesium ion binding"/>
    <property type="evidence" value="ECO:0007669"/>
    <property type="project" value="UniProtKB-UniRule"/>
</dbReference>
<keyword evidence="2 8" id="KW-0949">S-adenosyl-L-methionine</keyword>
<comment type="similarity">
    <text evidence="8">Belongs to the radical SAM superfamily. 7-carboxy-7-deazaguanine synthase family.</text>
</comment>
<dbReference type="SUPFAM" id="SSF102114">
    <property type="entry name" value="Radical SAM enzymes"/>
    <property type="match status" value="1"/>
</dbReference>
<keyword evidence="4 8" id="KW-0460">Magnesium</keyword>
<sequence>MYAPVSEIFCSVQGEGPYVGSRQAFVRFSGCNLSCSYCDTPTGSPGMSRFEEKSGSGSFSYLENPLSGDAVERMVASFGNIHSVSLTGGEPLLHAEFISGLNISKPLYLESNMTLPHMAKKVRDKLSYVSGDVKMIPPSSVEDFDDHIERTIECFRVLKNTKNRDCFCKIVITKDTDADDIEGVVGAISGYISCLVLQPVSQAESLPKQGYLLDLQEKLLDNVDTKIIPQTHRMWGCL</sequence>
<keyword evidence="11" id="KW-1185">Reference proteome</keyword>
<comment type="pathway">
    <text evidence="8">Purine metabolism; 7-cyano-7-deazaguanine biosynthesis.</text>
</comment>